<evidence type="ECO:0000313" key="1">
    <source>
        <dbReference type="EMBL" id="KAK8506561.1"/>
    </source>
</evidence>
<dbReference type="Proteomes" id="UP001472677">
    <property type="component" value="Unassembled WGS sequence"/>
</dbReference>
<comment type="caution">
    <text evidence="1">The sequence shown here is derived from an EMBL/GenBank/DDBJ whole genome shotgun (WGS) entry which is preliminary data.</text>
</comment>
<proteinExistence type="predicted"/>
<reference evidence="1 2" key="1">
    <citation type="journal article" date="2024" name="G3 (Bethesda)">
        <title>Genome assembly of Hibiscus sabdariffa L. provides insights into metabolisms of medicinal natural products.</title>
        <authorList>
            <person name="Kim T."/>
        </authorList>
    </citation>
    <scope>NUCLEOTIDE SEQUENCE [LARGE SCALE GENOMIC DNA]</scope>
    <source>
        <strain evidence="1">TK-2024</strain>
        <tissue evidence="1">Old leaves</tissue>
    </source>
</reference>
<name>A0ABR2BHN7_9ROSI</name>
<evidence type="ECO:0000313" key="2">
    <source>
        <dbReference type="Proteomes" id="UP001472677"/>
    </source>
</evidence>
<sequence>MNHNFSLDHIWFSSDSAPDLAGLIHSGGPSLGTQSPIRPYPHAYTSRNILQSTSNVFSMEQVLMTMKHHGLHNCGASTVLTWTALTFLSPSSILMGMKLLYFHLHISIIITNETKI</sequence>
<organism evidence="1 2">
    <name type="scientific">Hibiscus sabdariffa</name>
    <name type="common">roselle</name>
    <dbReference type="NCBI Taxonomy" id="183260"/>
    <lineage>
        <taxon>Eukaryota</taxon>
        <taxon>Viridiplantae</taxon>
        <taxon>Streptophyta</taxon>
        <taxon>Embryophyta</taxon>
        <taxon>Tracheophyta</taxon>
        <taxon>Spermatophyta</taxon>
        <taxon>Magnoliopsida</taxon>
        <taxon>eudicotyledons</taxon>
        <taxon>Gunneridae</taxon>
        <taxon>Pentapetalae</taxon>
        <taxon>rosids</taxon>
        <taxon>malvids</taxon>
        <taxon>Malvales</taxon>
        <taxon>Malvaceae</taxon>
        <taxon>Malvoideae</taxon>
        <taxon>Hibiscus</taxon>
    </lineage>
</organism>
<dbReference type="EMBL" id="JBBPBM010000117">
    <property type="protein sequence ID" value="KAK8506561.1"/>
    <property type="molecule type" value="Genomic_DNA"/>
</dbReference>
<accession>A0ABR2BHN7</accession>
<keyword evidence="2" id="KW-1185">Reference proteome</keyword>
<gene>
    <name evidence="1" type="ORF">V6N12_073516</name>
</gene>
<protein>
    <submittedName>
        <fullName evidence="1">Uncharacterized protein</fullName>
    </submittedName>
</protein>